<gene>
    <name evidence="2" type="ORF">A1332_04220</name>
</gene>
<reference evidence="3" key="1">
    <citation type="submission" date="2016-03" db="EMBL/GenBank/DDBJ databases">
        <authorList>
            <person name="Heylen K."/>
            <person name="De Vos P."/>
            <person name="Vekeman B."/>
        </authorList>
    </citation>
    <scope>NUCLEOTIDE SEQUENCE [LARGE SCALE GENOMIC DNA]</scope>
    <source>
        <strain evidence="3">R-45363</strain>
    </source>
</reference>
<feature type="domain" description="TnsA endonuclease N-terminal" evidence="1">
    <location>
        <begin position="64"/>
        <end position="140"/>
    </location>
</feature>
<name>A0A177M0L8_METMH</name>
<evidence type="ECO:0000259" key="1">
    <source>
        <dbReference type="Pfam" id="PF08722"/>
    </source>
</evidence>
<dbReference type="GO" id="GO:0003676">
    <property type="term" value="F:nucleic acid binding"/>
    <property type="evidence" value="ECO:0007669"/>
    <property type="project" value="InterPro"/>
</dbReference>
<dbReference type="InterPro" id="IPR014833">
    <property type="entry name" value="TnsA_N"/>
</dbReference>
<dbReference type="AlphaFoldDB" id="A0A177M0L8"/>
<accession>A0A177M0L8</accession>
<dbReference type="Proteomes" id="UP000078090">
    <property type="component" value="Unassembled WGS sequence"/>
</dbReference>
<evidence type="ECO:0000313" key="3">
    <source>
        <dbReference type="Proteomes" id="UP000078090"/>
    </source>
</evidence>
<dbReference type="InterPro" id="IPR011856">
    <property type="entry name" value="tRNA_endonuc-like_dom_sf"/>
</dbReference>
<dbReference type="EMBL" id="LUUG01000105">
    <property type="protein sequence ID" value="OAH99103.1"/>
    <property type="molecule type" value="Genomic_DNA"/>
</dbReference>
<dbReference type="Pfam" id="PF08722">
    <property type="entry name" value="Tn7_TnsA-like_N"/>
    <property type="match status" value="1"/>
</dbReference>
<protein>
    <submittedName>
        <fullName evidence="2">Transposase</fullName>
    </submittedName>
</protein>
<dbReference type="OrthoDB" id="6103242at2"/>
<comment type="caution">
    <text evidence="2">The sequence shown here is derived from an EMBL/GenBank/DDBJ whole genome shotgun (WGS) entry which is preliminary data.</text>
</comment>
<dbReference type="Gene3D" id="3.40.1350.10">
    <property type="match status" value="1"/>
</dbReference>
<proteinExistence type="predicted"/>
<evidence type="ECO:0000313" key="2">
    <source>
        <dbReference type="EMBL" id="OAH99103.1"/>
    </source>
</evidence>
<dbReference type="RefSeq" id="WP_064010125.1">
    <property type="nucleotide sequence ID" value="NZ_LUUG01000105.1"/>
</dbReference>
<sequence length="252" mass="28801">MSNHLWRGAWRGRQPDGDVHKRARTVITPSGGIVRGKFPSRKNGRMVHHEGLLELEAIYLFEASPNIVRYREQPLTLQYPDGAKLRRYTPDFELVLTTGEILLIEVKPVSSLGHDDVQHKLNCVAEHMRRSKMPFVILTDEVIRQEPRLSNLRWIYHRARRIPPSPDAMTVAINKIRHCFPMSLEKTTALLSTTGIDPFSRFVEVSDIDPCSLLLAGHLRCSLDLPISQETLIELNMEADNGWFCIAQEQGF</sequence>
<organism evidence="2 3">
    <name type="scientific">Methylomonas methanica</name>
    <dbReference type="NCBI Taxonomy" id="421"/>
    <lineage>
        <taxon>Bacteria</taxon>
        <taxon>Pseudomonadati</taxon>
        <taxon>Pseudomonadota</taxon>
        <taxon>Gammaproteobacteria</taxon>
        <taxon>Methylococcales</taxon>
        <taxon>Methylococcaceae</taxon>
        <taxon>Methylomonas</taxon>
    </lineage>
</organism>